<evidence type="ECO:0000256" key="5">
    <source>
        <dbReference type="ARBA" id="ARBA00022583"/>
    </source>
</evidence>
<dbReference type="PROSITE" id="PS50222">
    <property type="entry name" value="EF_HAND_2"/>
    <property type="match status" value="1"/>
</dbReference>
<feature type="domain" description="SH3" evidence="13">
    <location>
        <begin position="911"/>
        <end position="970"/>
    </location>
</feature>
<dbReference type="FunFam" id="2.30.30.40:FF:000041">
    <property type="entry name" value="Intersectin 1"/>
    <property type="match status" value="1"/>
</dbReference>
<reference evidence="19 20" key="1">
    <citation type="journal article" date="2011" name="Genome Biol. Evol.">
        <title>Integration of the genetic map and genome assembly of fugu facilitates insights into distinct features of genome evolution in teleosts and mammals.</title>
        <authorList>
            <person name="Kai W."/>
            <person name="Kikuchi K."/>
            <person name="Tohari S."/>
            <person name="Chew A.K."/>
            <person name="Tay A."/>
            <person name="Fujiwara A."/>
            <person name="Hosoya S."/>
            <person name="Suetake H."/>
            <person name="Naruse K."/>
            <person name="Brenner S."/>
            <person name="Suzuki Y."/>
            <person name="Venkatesh B."/>
        </authorList>
    </citation>
    <scope>NUCLEOTIDE SEQUENCE [LARGE SCALE GENOMIC DNA]</scope>
</reference>
<evidence type="ECO:0000259" key="15">
    <source>
        <dbReference type="PROSITE" id="PS50004"/>
    </source>
</evidence>
<dbReference type="CDD" id="cd00052">
    <property type="entry name" value="EH"/>
    <property type="match status" value="2"/>
</dbReference>
<dbReference type="GO" id="GO:0005737">
    <property type="term" value="C:cytoplasm"/>
    <property type="evidence" value="ECO:0007669"/>
    <property type="project" value="UniProtKB-SubCell"/>
</dbReference>
<dbReference type="GO" id="GO:0045202">
    <property type="term" value="C:synapse"/>
    <property type="evidence" value="ECO:0007669"/>
    <property type="project" value="UniProtKB-SubCell"/>
</dbReference>
<evidence type="ECO:0000313" key="19">
    <source>
        <dbReference type="Ensembl" id="ENSTRUP00000076298.1"/>
    </source>
</evidence>
<reference evidence="19" key="2">
    <citation type="submission" date="2025-08" db="UniProtKB">
        <authorList>
            <consortium name="Ensembl"/>
        </authorList>
    </citation>
    <scope>IDENTIFICATION</scope>
</reference>
<dbReference type="SUPFAM" id="SSF49562">
    <property type="entry name" value="C2 domain (Calcium/lipid-binding domain, CaLB)"/>
    <property type="match status" value="1"/>
</dbReference>
<dbReference type="GeneTree" id="ENSGT00940000157065"/>
<dbReference type="PANTHER" id="PTHR46006">
    <property type="entry name" value="RHO GUANINE NUCLEOTIDE EXCHANGE FACTOR AT 64C, ISOFORM A"/>
    <property type="match status" value="1"/>
</dbReference>
<dbReference type="InterPro" id="IPR018247">
    <property type="entry name" value="EF_Hand_1_Ca_BS"/>
</dbReference>
<evidence type="ECO:0000313" key="20">
    <source>
        <dbReference type="Proteomes" id="UP000005226"/>
    </source>
</evidence>
<dbReference type="InterPro" id="IPR036028">
    <property type="entry name" value="SH3-like_dom_sf"/>
</dbReference>
<comment type="subcellular location">
    <subcellularLocation>
        <location evidence="1">Cell projection</location>
    </subcellularLocation>
    <subcellularLocation>
        <location evidence="2">Cytoplasm</location>
    </subcellularLocation>
    <subcellularLocation>
        <location evidence="10">Synapse</location>
    </subcellularLocation>
</comment>
<evidence type="ECO:0000256" key="6">
    <source>
        <dbReference type="ARBA" id="ARBA00022723"/>
    </source>
</evidence>
<evidence type="ECO:0000256" key="4">
    <source>
        <dbReference type="ARBA" id="ARBA00022490"/>
    </source>
</evidence>
<dbReference type="GO" id="GO:0006897">
    <property type="term" value="P:endocytosis"/>
    <property type="evidence" value="ECO:0007669"/>
    <property type="project" value="UniProtKB-KW"/>
</dbReference>
<feature type="domain" description="SH3" evidence="13">
    <location>
        <begin position="692"/>
        <end position="750"/>
    </location>
</feature>
<dbReference type="PROSITE" id="PS00018">
    <property type="entry name" value="EF_HAND_1"/>
    <property type="match status" value="1"/>
</dbReference>
<evidence type="ECO:0000259" key="18">
    <source>
        <dbReference type="PROSITE" id="PS50222"/>
    </source>
</evidence>
<dbReference type="SMART" id="SM00325">
    <property type="entry name" value="RhoGEF"/>
    <property type="match status" value="1"/>
</dbReference>
<dbReference type="InterPro" id="IPR051480">
    <property type="entry name" value="Endocytic_GEF_Adapter"/>
</dbReference>
<dbReference type="Proteomes" id="UP000005226">
    <property type="component" value="Chromosome 13"/>
</dbReference>
<dbReference type="Gene3D" id="1.20.900.10">
    <property type="entry name" value="Dbl homology (DH) domain"/>
    <property type="match status" value="1"/>
</dbReference>
<feature type="compositionally biased region" description="Basic and acidic residues" evidence="12">
    <location>
        <begin position="453"/>
        <end position="599"/>
    </location>
</feature>
<dbReference type="SUPFAM" id="SSF48065">
    <property type="entry name" value="DBL homology domain (DH-domain)"/>
    <property type="match status" value="1"/>
</dbReference>
<evidence type="ECO:0000259" key="13">
    <source>
        <dbReference type="PROSITE" id="PS50002"/>
    </source>
</evidence>
<dbReference type="PANTHER" id="PTHR46006:SF6">
    <property type="entry name" value="INTERSECTIN-2 ISOFORM X1"/>
    <property type="match status" value="1"/>
</dbReference>
<dbReference type="CDD" id="cd11838">
    <property type="entry name" value="SH3_Intersectin_3"/>
    <property type="match status" value="1"/>
</dbReference>
<evidence type="ECO:0000256" key="12">
    <source>
        <dbReference type="SAM" id="MobiDB-lite"/>
    </source>
</evidence>
<dbReference type="PROSITE" id="PS50031">
    <property type="entry name" value="EH"/>
    <property type="match status" value="2"/>
</dbReference>
<dbReference type="Ensembl" id="ENSTRUT00000061837.1">
    <property type="protein sequence ID" value="ENSTRUP00000076298.1"/>
    <property type="gene ID" value="ENSTRUG00000009768.3"/>
</dbReference>
<dbReference type="SMART" id="SM00239">
    <property type="entry name" value="C2"/>
    <property type="match status" value="1"/>
</dbReference>
<organism evidence="19 20">
    <name type="scientific">Takifugu rubripes</name>
    <name type="common">Japanese pufferfish</name>
    <name type="synonym">Fugu rubripes</name>
    <dbReference type="NCBI Taxonomy" id="31033"/>
    <lineage>
        <taxon>Eukaryota</taxon>
        <taxon>Metazoa</taxon>
        <taxon>Chordata</taxon>
        <taxon>Craniata</taxon>
        <taxon>Vertebrata</taxon>
        <taxon>Euteleostomi</taxon>
        <taxon>Actinopterygii</taxon>
        <taxon>Neopterygii</taxon>
        <taxon>Teleostei</taxon>
        <taxon>Neoteleostei</taxon>
        <taxon>Acanthomorphata</taxon>
        <taxon>Eupercaria</taxon>
        <taxon>Tetraodontiformes</taxon>
        <taxon>Tetradontoidea</taxon>
        <taxon>Tetraodontidae</taxon>
        <taxon>Takifugu</taxon>
    </lineage>
</organism>
<dbReference type="GO" id="GO:0035556">
    <property type="term" value="P:intracellular signal transduction"/>
    <property type="evidence" value="ECO:0007669"/>
    <property type="project" value="InterPro"/>
</dbReference>
<feature type="domain" description="SH3" evidence="13">
    <location>
        <begin position="770"/>
        <end position="828"/>
    </location>
</feature>
<keyword evidence="7" id="KW-0106">Calcium</keyword>
<dbReference type="InterPro" id="IPR035899">
    <property type="entry name" value="DBL_dom_sf"/>
</dbReference>
<dbReference type="PROSITE" id="PS50003">
    <property type="entry name" value="PH_DOMAIN"/>
    <property type="match status" value="1"/>
</dbReference>
<reference evidence="19" key="3">
    <citation type="submission" date="2025-09" db="UniProtKB">
        <authorList>
            <consortium name="Ensembl"/>
        </authorList>
    </citation>
    <scope>IDENTIFICATION</scope>
</reference>
<feature type="region of interest" description="Disordered" evidence="12">
    <location>
        <begin position="428"/>
        <end position="599"/>
    </location>
</feature>
<keyword evidence="4" id="KW-0963">Cytoplasm</keyword>
<evidence type="ECO:0000259" key="16">
    <source>
        <dbReference type="PROSITE" id="PS50010"/>
    </source>
</evidence>
<dbReference type="FunFam" id="1.10.238.10:FF:000055">
    <property type="entry name" value="Intersectin-1 isoform 1"/>
    <property type="match status" value="1"/>
</dbReference>
<feature type="domain" description="C2" evidence="15">
    <location>
        <begin position="1335"/>
        <end position="1455"/>
    </location>
</feature>
<feature type="compositionally biased region" description="Basic and acidic residues" evidence="12">
    <location>
        <begin position="428"/>
        <end position="441"/>
    </location>
</feature>
<dbReference type="SMR" id="A0A674NRF0"/>
<dbReference type="InterPro" id="IPR001331">
    <property type="entry name" value="GDS_CDC24_CS"/>
</dbReference>
<dbReference type="Pfam" id="PF12763">
    <property type="entry name" value="EH"/>
    <property type="match status" value="2"/>
</dbReference>
<dbReference type="PROSITE" id="PS00741">
    <property type="entry name" value="DH_1"/>
    <property type="match status" value="1"/>
</dbReference>
<dbReference type="PROSITE" id="PS50002">
    <property type="entry name" value="SH3"/>
    <property type="match status" value="4"/>
</dbReference>
<dbReference type="InterPro" id="IPR001849">
    <property type="entry name" value="PH_domain"/>
</dbReference>
<dbReference type="Gene3D" id="1.10.238.10">
    <property type="entry name" value="EF-hand"/>
    <property type="match status" value="2"/>
</dbReference>
<dbReference type="SMART" id="SM00233">
    <property type="entry name" value="PH"/>
    <property type="match status" value="1"/>
</dbReference>
<dbReference type="SUPFAM" id="SSF47473">
    <property type="entry name" value="EF-hand"/>
    <property type="match status" value="2"/>
</dbReference>
<keyword evidence="9" id="KW-0966">Cell projection</keyword>
<protein>
    <recommendedName>
        <fullName evidence="21">Intersectin 2b</fullName>
    </recommendedName>
</protein>
<evidence type="ECO:0000256" key="8">
    <source>
        <dbReference type="ARBA" id="ARBA00023018"/>
    </source>
</evidence>
<name>A0A674NRF0_TAKRU</name>
<dbReference type="GO" id="GO:0005509">
    <property type="term" value="F:calcium ion binding"/>
    <property type="evidence" value="ECO:0007669"/>
    <property type="project" value="InterPro"/>
</dbReference>
<dbReference type="PROSITE" id="PS50010">
    <property type="entry name" value="DH_2"/>
    <property type="match status" value="1"/>
</dbReference>
<dbReference type="SMART" id="SM00027">
    <property type="entry name" value="EH"/>
    <property type="match status" value="2"/>
</dbReference>
<keyword evidence="3 11" id="KW-0728">SH3 domain</keyword>
<dbReference type="FunFam" id="1.20.900.10:FF:000011">
    <property type="entry name" value="Intersectin 1"/>
    <property type="match status" value="1"/>
</dbReference>
<dbReference type="GO" id="GO:0042995">
    <property type="term" value="C:cell projection"/>
    <property type="evidence" value="ECO:0007669"/>
    <property type="project" value="UniProtKB-SubCell"/>
</dbReference>
<dbReference type="PROSITE" id="PS50004">
    <property type="entry name" value="C2"/>
    <property type="match status" value="1"/>
</dbReference>
<feature type="domain" description="SH3" evidence="13">
    <location>
        <begin position="837"/>
        <end position="901"/>
    </location>
</feature>
<evidence type="ECO:0000256" key="2">
    <source>
        <dbReference type="ARBA" id="ARBA00004496"/>
    </source>
</evidence>
<keyword evidence="6" id="KW-0479">Metal-binding</keyword>
<sequence>MQGGLSIWAISPEERNKHDQKFDTLSPSMGYVSGEQARKFFLQSGLSASVLAEIWSLADMNKDGKVDRLEFSIAMKLIKLKLQGTSLPSALPIIMKQPPVPAPTINNPIPSMTNPSYGLTTLVTTATGLSPLIPAVPTHPLLPTVGNATLPGSGTMGILQPFPAGTLTTGNCDWPVPHASRLKYRQQFNSLDKHMTGYLTGQQVRAAMATTMLSQTQLASIWNLADVDKDVDTFELFIPSIFELFYTFEDKFKANLERGKAELEKRRLALKEAERMEQEQRAQKEREERERKEREAQEAEERKKKEEERRLERQRELQRQIEEEHQREKERKEAAQRKLEQQRKEEWEKQRRGELLLKKEQELDDIAKLKAKKGNLEMELEAVVSHKKDYQRCLSTTGICTSYRFLLIQLEKERQWQEKLRLDEEHQKRLQEEKEAKKREEEEKEIQALIQAAKEEAERELRAKEEAERKKRELEERKRKEEEELQRQVERRRQEEERMKLENERRQLEEERRKLEEERRKEEKRRKEEDEERCRREDERKRLEEERRRREEERKRLEEERRRTEDERKKLEEERKEEERRREREEEERRRQRVDETTQREEGWLYGSKQGKMGWFPESYVERVTTADMANNSSTPAQKLSIQSQLVSALEAAKAAGTKSAFTPTHSTSVAPSDTPGQVKILKSFHYFNNPVGNLLAQALCSWTAKTDNHLNFNKDDVIHVLEQQENWWLGQLKDDQGWFPKTYAHGIPPTISRGNRFSPLGETPAEKPTLVIEYVALYTYESPEPGDLTFREGDVILVSRREGEWWSGSEGDRMGLFPGNYVKPKETDMSSTSGKKKPEIAQVVKAHSSSYPEHLTLENGQLILILSKNASGWWLGELQARGKKRQKGWFPASHVKVLGSQSGKSTSAPQPVCRVISLYDYTAANRDEMGFTKGQIISVLDKNDPDWWKGELNGVTGLFPTNYVKMTTADSDFSQQWCADPNSLDSLSLQEKKRQGYIHELIETEERYVEDLQIVLEVFHRPMLESGRLKDFEMAMIFVNWKELLACNTKLVKALRVRKKTAGENTPVQMIGDILAAELSHMQPYIRFCSCQINGATLLQTRINNEPDFKTFLKKIATDYRCKGMPLSSFLLKPMQRITRYPLHIKNILECTAEGHTDQIPLTQALERAEELCQQVNEGVREKENSDRLEWIQTHVQCEGTAENLVFNSLTNCLGPRKLLHSGKMYKAKSNKELWAFLLNDFLLLTYTTKQFTSSGPDKLFSNKNNVQLKMYKPPVLLNEVLVKLPDPSSDEPIFHISHIDRVYILKTENINERTAWVQKIKAASEEFIETEKKQREKAYQARSVKATGIGRLLVTILEATELKAAKPNGKSNPYCEVTMGAQIFTSRTLNDTLNPKWNFNCQFHIKDIYQDVLCITIFERDQFSPDEFLGRTEVPVATIKKEFENKGAVTRRLLLHEVPTGEVWIRLDLQLYCSK</sequence>
<keyword evidence="20" id="KW-1185">Reference proteome</keyword>
<feature type="domain" description="EF-hand" evidence="18">
    <location>
        <begin position="46"/>
        <end position="81"/>
    </location>
</feature>
<dbReference type="SUPFAM" id="SSF50729">
    <property type="entry name" value="PH domain-like"/>
    <property type="match status" value="1"/>
</dbReference>
<evidence type="ECO:0000256" key="1">
    <source>
        <dbReference type="ARBA" id="ARBA00004316"/>
    </source>
</evidence>
<evidence type="ECO:0000259" key="14">
    <source>
        <dbReference type="PROSITE" id="PS50003"/>
    </source>
</evidence>
<dbReference type="Pfam" id="PF00621">
    <property type="entry name" value="RhoGEF"/>
    <property type="match status" value="1"/>
</dbReference>
<evidence type="ECO:0000256" key="7">
    <source>
        <dbReference type="ARBA" id="ARBA00022837"/>
    </source>
</evidence>
<dbReference type="FunFam" id="2.30.29.30:FF:000069">
    <property type="entry name" value="Intersectin 1"/>
    <property type="match status" value="1"/>
</dbReference>
<dbReference type="CDD" id="cd08375">
    <property type="entry name" value="C2_Intersectin"/>
    <property type="match status" value="1"/>
</dbReference>
<feature type="domain" description="EH" evidence="17">
    <location>
        <begin position="180"/>
        <end position="225"/>
    </location>
</feature>
<gene>
    <name evidence="19" type="primary">itsn2b</name>
</gene>
<dbReference type="Pfam" id="PF16652">
    <property type="entry name" value="PH_13"/>
    <property type="match status" value="1"/>
</dbReference>
<dbReference type="InterPro" id="IPR000219">
    <property type="entry name" value="DH_dom"/>
</dbReference>
<dbReference type="GO" id="GO:0005085">
    <property type="term" value="F:guanyl-nucleotide exchange factor activity"/>
    <property type="evidence" value="ECO:0007669"/>
    <property type="project" value="InterPro"/>
</dbReference>
<dbReference type="InterPro" id="IPR000008">
    <property type="entry name" value="C2_dom"/>
</dbReference>
<dbReference type="Pfam" id="PF07653">
    <property type="entry name" value="SH3_2"/>
    <property type="match status" value="2"/>
</dbReference>
<dbReference type="CDD" id="cd00160">
    <property type="entry name" value="RhoGEF"/>
    <property type="match status" value="1"/>
</dbReference>
<dbReference type="InterPro" id="IPR001452">
    <property type="entry name" value="SH3_domain"/>
</dbReference>
<dbReference type="Gene3D" id="2.30.30.40">
    <property type="entry name" value="SH3 Domains"/>
    <property type="match status" value="5"/>
</dbReference>
<evidence type="ECO:0000259" key="17">
    <source>
        <dbReference type="PROSITE" id="PS50031"/>
    </source>
</evidence>
<dbReference type="InterPro" id="IPR035892">
    <property type="entry name" value="C2_domain_sf"/>
</dbReference>
<evidence type="ECO:0008006" key="21">
    <source>
        <dbReference type="Google" id="ProtNLM"/>
    </source>
</evidence>
<dbReference type="SMART" id="SM00326">
    <property type="entry name" value="SH3"/>
    <property type="match status" value="4"/>
</dbReference>
<feature type="region of interest" description="Disordered" evidence="12">
    <location>
        <begin position="273"/>
        <end position="309"/>
    </location>
</feature>
<dbReference type="GO" id="GO:0035025">
    <property type="term" value="P:positive regulation of Rho protein signal transduction"/>
    <property type="evidence" value="ECO:0007669"/>
    <property type="project" value="TreeGrafter"/>
</dbReference>
<dbReference type="InterPro" id="IPR011992">
    <property type="entry name" value="EF-hand-dom_pair"/>
</dbReference>
<dbReference type="PRINTS" id="PR00452">
    <property type="entry name" value="SH3DOMAIN"/>
</dbReference>
<dbReference type="SUPFAM" id="SSF50044">
    <property type="entry name" value="SH3-domain"/>
    <property type="match status" value="5"/>
</dbReference>
<feature type="domain" description="PH" evidence="14">
    <location>
        <begin position="1219"/>
        <end position="1327"/>
    </location>
</feature>
<dbReference type="Gene3D" id="2.30.29.30">
    <property type="entry name" value="Pleckstrin-homology domain (PH domain)/Phosphotyrosine-binding domain (PTB)"/>
    <property type="match status" value="1"/>
</dbReference>
<dbReference type="FunFam" id="2.60.40.150:FF:000029">
    <property type="entry name" value="Intersectin 1"/>
    <property type="match status" value="1"/>
</dbReference>
<feature type="domain" description="DH" evidence="16">
    <location>
        <begin position="994"/>
        <end position="1180"/>
    </location>
</feature>
<dbReference type="Pfam" id="PF00018">
    <property type="entry name" value="SH3_1"/>
    <property type="match status" value="1"/>
</dbReference>
<keyword evidence="8" id="KW-0770">Synapse</keyword>
<dbReference type="InterPro" id="IPR000261">
    <property type="entry name" value="EH_dom"/>
</dbReference>
<dbReference type="InterPro" id="IPR002048">
    <property type="entry name" value="EF_hand_dom"/>
</dbReference>
<accession>A0A674NRF0</accession>
<dbReference type="Gene3D" id="2.60.40.150">
    <property type="entry name" value="C2 domain"/>
    <property type="match status" value="1"/>
</dbReference>
<dbReference type="SMART" id="SM00054">
    <property type="entry name" value="EFh"/>
    <property type="match status" value="1"/>
</dbReference>
<feature type="domain" description="EH" evidence="17">
    <location>
        <begin position="14"/>
        <end position="102"/>
    </location>
</feature>
<keyword evidence="5" id="KW-0254">Endocytosis</keyword>
<evidence type="ECO:0000256" key="10">
    <source>
        <dbReference type="ARBA" id="ARBA00034103"/>
    </source>
</evidence>
<dbReference type="InterPro" id="IPR011993">
    <property type="entry name" value="PH-like_dom_sf"/>
</dbReference>
<dbReference type="Pfam" id="PF00168">
    <property type="entry name" value="C2"/>
    <property type="match status" value="1"/>
</dbReference>
<dbReference type="Pfam" id="PF14604">
    <property type="entry name" value="SH3_9"/>
    <property type="match status" value="1"/>
</dbReference>
<evidence type="ECO:0000256" key="11">
    <source>
        <dbReference type="PROSITE-ProRule" id="PRU00192"/>
    </source>
</evidence>
<evidence type="ECO:0000256" key="3">
    <source>
        <dbReference type="ARBA" id="ARBA00022443"/>
    </source>
</evidence>
<proteinExistence type="predicted"/>
<evidence type="ECO:0000256" key="9">
    <source>
        <dbReference type="ARBA" id="ARBA00023273"/>
    </source>
</evidence>